<dbReference type="Proteomes" id="UP000461670">
    <property type="component" value="Unassembled WGS sequence"/>
</dbReference>
<accession>A0A7V8JQC6</accession>
<dbReference type="PANTHER" id="PTHR43461:SF1">
    <property type="entry name" value="TRANSMEMBRANE PROTEIN 256"/>
    <property type="match status" value="1"/>
</dbReference>
<protein>
    <recommendedName>
        <fullName evidence="9">DUF423 domain-containing protein</fullName>
    </recommendedName>
</protein>
<comment type="similarity">
    <text evidence="2">Belongs to the UPF0382 family.</text>
</comment>
<evidence type="ECO:0000256" key="2">
    <source>
        <dbReference type="ARBA" id="ARBA00009694"/>
    </source>
</evidence>
<evidence type="ECO:0000256" key="3">
    <source>
        <dbReference type="ARBA" id="ARBA00022692"/>
    </source>
</evidence>
<gene>
    <name evidence="7" type="ORF">GAK30_02214</name>
</gene>
<comment type="subcellular location">
    <subcellularLocation>
        <location evidence="1">Membrane</location>
        <topology evidence="1">Multi-pass membrane protein</topology>
    </subcellularLocation>
</comment>
<dbReference type="AlphaFoldDB" id="A0A7V8JQC6"/>
<evidence type="ECO:0000313" key="7">
    <source>
        <dbReference type="EMBL" id="KAF1020935.1"/>
    </source>
</evidence>
<feature type="transmembrane region" description="Helical" evidence="6">
    <location>
        <begin position="78"/>
        <end position="96"/>
    </location>
</feature>
<evidence type="ECO:0000256" key="1">
    <source>
        <dbReference type="ARBA" id="ARBA00004141"/>
    </source>
</evidence>
<evidence type="ECO:0000313" key="8">
    <source>
        <dbReference type="Proteomes" id="UP000461670"/>
    </source>
</evidence>
<evidence type="ECO:0000256" key="6">
    <source>
        <dbReference type="SAM" id="Phobius"/>
    </source>
</evidence>
<keyword evidence="5 6" id="KW-0472">Membrane</keyword>
<dbReference type="InterPro" id="IPR006696">
    <property type="entry name" value="DUF423"/>
</dbReference>
<proteinExistence type="inferred from homology"/>
<evidence type="ECO:0008006" key="9">
    <source>
        <dbReference type="Google" id="ProtNLM"/>
    </source>
</evidence>
<keyword evidence="3 6" id="KW-0812">Transmembrane</keyword>
<organism evidence="7 8">
    <name type="scientific">Paracidovorax wautersii</name>
    <dbReference type="NCBI Taxonomy" id="1177982"/>
    <lineage>
        <taxon>Bacteria</taxon>
        <taxon>Pseudomonadati</taxon>
        <taxon>Pseudomonadota</taxon>
        <taxon>Betaproteobacteria</taxon>
        <taxon>Burkholderiales</taxon>
        <taxon>Comamonadaceae</taxon>
        <taxon>Paracidovorax</taxon>
    </lineage>
</organism>
<comment type="caution">
    <text evidence="7">The sequence shown here is derived from an EMBL/GenBank/DDBJ whole genome shotgun (WGS) entry which is preliminary data.</text>
</comment>
<evidence type="ECO:0000256" key="4">
    <source>
        <dbReference type="ARBA" id="ARBA00022989"/>
    </source>
</evidence>
<dbReference type="GO" id="GO:0005886">
    <property type="term" value="C:plasma membrane"/>
    <property type="evidence" value="ECO:0007669"/>
    <property type="project" value="TreeGrafter"/>
</dbReference>
<sequence length="140" mass="14641">MPSSSRLWILLAALAGASGVGFAAYTSHGLGFIADPAAREAARASMQSAVNMQLWHALALLGVGLWSALRPHGRGQHLAGLLFAIGIVLFSGLIYWNTLSGHGALRFLVPWGGTSLILGWLTMGAAALLTRRGRSAATYS</sequence>
<dbReference type="PANTHER" id="PTHR43461">
    <property type="entry name" value="TRANSMEMBRANE PROTEIN 256"/>
    <property type="match status" value="1"/>
</dbReference>
<feature type="transmembrane region" description="Helical" evidence="6">
    <location>
        <begin position="52"/>
        <end position="69"/>
    </location>
</feature>
<dbReference type="Pfam" id="PF04241">
    <property type="entry name" value="DUF423"/>
    <property type="match status" value="1"/>
</dbReference>
<keyword evidence="4 6" id="KW-1133">Transmembrane helix</keyword>
<reference evidence="8" key="1">
    <citation type="journal article" date="2020" name="MBio">
        <title>Horizontal gene transfer to a defensive symbiont with a reduced genome amongst a multipartite beetle microbiome.</title>
        <authorList>
            <person name="Waterworth S.C."/>
            <person name="Florez L.V."/>
            <person name="Rees E.R."/>
            <person name="Hertweck C."/>
            <person name="Kaltenpoth M."/>
            <person name="Kwan J.C."/>
        </authorList>
    </citation>
    <scope>NUCLEOTIDE SEQUENCE [LARGE SCALE GENOMIC DNA]</scope>
</reference>
<dbReference type="EMBL" id="WNDQ01000028">
    <property type="protein sequence ID" value="KAF1020935.1"/>
    <property type="molecule type" value="Genomic_DNA"/>
</dbReference>
<evidence type="ECO:0000256" key="5">
    <source>
        <dbReference type="ARBA" id="ARBA00023136"/>
    </source>
</evidence>
<feature type="transmembrane region" description="Helical" evidence="6">
    <location>
        <begin position="108"/>
        <end position="129"/>
    </location>
</feature>
<name>A0A7V8JQC6_9BURK</name>